<evidence type="ECO:0000256" key="12">
    <source>
        <dbReference type="ARBA" id="ARBA00023235"/>
    </source>
</evidence>
<evidence type="ECO:0000313" key="17">
    <source>
        <dbReference type="Proteomes" id="UP000774617"/>
    </source>
</evidence>
<comment type="subcellular location">
    <subcellularLocation>
        <location evidence="1">Membrane</location>
        <topology evidence="1">Multi-pass membrane protein</topology>
    </subcellularLocation>
</comment>
<keyword evidence="8" id="KW-0443">Lipid metabolism</keyword>
<evidence type="ECO:0000256" key="4">
    <source>
        <dbReference type="ARBA" id="ARBA00022692"/>
    </source>
</evidence>
<evidence type="ECO:0000256" key="10">
    <source>
        <dbReference type="ARBA" id="ARBA00023166"/>
    </source>
</evidence>
<comment type="similarity">
    <text evidence="2">Belongs to the EBP family.</text>
</comment>
<gene>
    <name evidence="16" type="ORF">B0J12DRAFT_689011</name>
</gene>
<dbReference type="PANTHER" id="PTHR14207:SF0">
    <property type="entry name" value="3-BETA-HYDROXYSTEROID-DELTA(8),DELTA(7)-ISOMERASE"/>
    <property type="match status" value="1"/>
</dbReference>
<evidence type="ECO:0000256" key="9">
    <source>
        <dbReference type="ARBA" id="ARBA00023136"/>
    </source>
</evidence>
<keyword evidence="6 13" id="KW-1133">Transmembrane helix</keyword>
<dbReference type="PROSITE" id="PS51751">
    <property type="entry name" value="EXPERA"/>
    <property type="match status" value="1"/>
</dbReference>
<keyword evidence="9 13" id="KW-0472">Membrane</keyword>
<dbReference type="InterPro" id="IPR007905">
    <property type="entry name" value="EBP"/>
</dbReference>
<evidence type="ECO:0000259" key="15">
    <source>
        <dbReference type="PROSITE" id="PS51751"/>
    </source>
</evidence>
<keyword evidence="12" id="KW-0413">Isomerase</keyword>
<evidence type="ECO:0000256" key="6">
    <source>
        <dbReference type="ARBA" id="ARBA00022989"/>
    </source>
</evidence>
<dbReference type="Pfam" id="PF05241">
    <property type="entry name" value="EBP"/>
    <property type="match status" value="1"/>
</dbReference>
<organism evidence="16 17">
    <name type="scientific">Macrophomina phaseolina</name>
    <dbReference type="NCBI Taxonomy" id="35725"/>
    <lineage>
        <taxon>Eukaryota</taxon>
        <taxon>Fungi</taxon>
        <taxon>Dikarya</taxon>
        <taxon>Ascomycota</taxon>
        <taxon>Pezizomycotina</taxon>
        <taxon>Dothideomycetes</taxon>
        <taxon>Dothideomycetes incertae sedis</taxon>
        <taxon>Botryosphaeriales</taxon>
        <taxon>Botryosphaeriaceae</taxon>
        <taxon>Macrophomina</taxon>
    </lineage>
</organism>
<evidence type="ECO:0000256" key="13">
    <source>
        <dbReference type="PROSITE-ProRule" id="PRU01087"/>
    </source>
</evidence>
<proteinExistence type="inferred from homology"/>
<evidence type="ECO:0000256" key="11">
    <source>
        <dbReference type="ARBA" id="ARBA00023221"/>
    </source>
</evidence>
<dbReference type="InterPro" id="IPR033118">
    <property type="entry name" value="EXPERA"/>
</dbReference>
<feature type="transmembrane region" description="Helical" evidence="14">
    <location>
        <begin position="58"/>
        <end position="79"/>
    </location>
</feature>
<keyword evidence="3" id="KW-0444">Lipid biosynthesis</keyword>
<feature type="transmembrane region" description="Helical" evidence="14">
    <location>
        <begin position="20"/>
        <end position="46"/>
    </location>
</feature>
<keyword evidence="4 13" id="KW-0812">Transmembrane</keyword>
<keyword evidence="5" id="KW-0752">Steroid biosynthesis</keyword>
<accession>A0ABQ8FR81</accession>
<keyword evidence="17" id="KW-1185">Reference proteome</keyword>
<feature type="domain" description="EXPERA" evidence="15">
    <location>
        <begin position="55"/>
        <end position="200"/>
    </location>
</feature>
<dbReference type="Proteomes" id="UP000774617">
    <property type="component" value="Unassembled WGS sequence"/>
</dbReference>
<evidence type="ECO:0000256" key="5">
    <source>
        <dbReference type="ARBA" id="ARBA00022955"/>
    </source>
</evidence>
<feature type="transmembrane region" description="Helical" evidence="14">
    <location>
        <begin position="146"/>
        <end position="167"/>
    </location>
</feature>
<dbReference type="PANTHER" id="PTHR14207">
    <property type="entry name" value="STEROL ISOMERASE"/>
    <property type="match status" value="1"/>
</dbReference>
<feature type="transmembrane region" description="Helical" evidence="14">
    <location>
        <begin position="179"/>
        <end position="201"/>
    </location>
</feature>
<sequence length="232" mass="26291">MVSHPYYPLDLELPGYVENTIDLTTLLLAFSAGVACILGTALIAAHRYRPSISKHDQFLVLWFVLSGSLHCFFEAYFLWNHTRMPAVGDLFGQLWKEYAKSDSRYMTADPLVLTLEIITVFVWGPLSFLTAWSIMSDSPFRFPFQALVATGHLYSCTLYFVMAFIDMTRGVIHSRPEKLYFWVYFVAMNAPWIVVPAFTLYQAITGSARAVTTTRESTARSRVSGSAKEHTL</sequence>
<dbReference type="EMBL" id="JAGTJR010000076">
    <property type="protein sequence ID" value="KAH7015974.1"/>
    <property type="molecule type" value="Genomic_DNA"/>
</dbReference>
<evidence type="ECO:0000256" key="1">
    <source>
        <dbReference type="ARBA" id="ARBA00004141"/>
    </source>
</evidence>
<evidence type="ECO:0000256" key="8">
    <source>
        <dbReference type="ARBA" id="ARBA00023098"/>
    </source>
</evidence>
<keyword evidence="7" id="KW-0756">Sterol biosynthesis</keyword>
<evidence type="ECO:0000256" key="3">
    <source>
        <dbReference type="ARBA" id="ARBA00022516"/>
    </source>
</evidence>
<keyword evidence="11" id="KW-0753">Steroid metabolism</keyword>
<comment type="caution">
    <text evidence="16">The sequence shown here is derived from an EMBL/GenBank/DDBJ whole genome shotgun (WGS) entry which is preliminary data.</text>
</comment>
<protein>
    <submittedName>
        <fullName evidence="16">EBP domain protein</fullName>
    </submittedName>
</protein>
<evidence type="ECO:0000256" key="2">
    <source>
        <dbReference type="ARBA" id="ARBA00008337"/>
    </source>
</evidence>
<name>A0ABQ8FR81_9PEZI</name>
<evidence type="ECO:0000256" key="7">
    <source>
        <dbReference type="ARBA" id="ARBA00023011"/>
    </source>
</evidence>
<feature type="transmembrane region" description="Helical" evidence="14">
    <location>
        <begin position="111"/>
        <end position="134"/>
    </location>
</feature>
<evidence type="ECO:0000256" key="14">
    <source>
        <dbReference type="SAM" id="Phobius"/>
    </source>
</evidence>
<evidence type="ECO:0000313" key="16">
    <source>
        <dbReference type="EMBL" id="KAH7015974.1"/>
    </source>
</evidence>
<reference evidence="16 17" key="1">
    <citation type="journal article" date="2021" name="Nat. Commun.">
        <title>Genetic determinants of endophytism in the Arabidopsis root mycobiome.</title>
        <authorList>
            <person name="Mesny F."/>
            <person name="Miyauchi S."/>
            <person name="Thiergart T."/>
            <person name="Pickel B."/>
            <person name="Atanasova L."/>
            <person name="Karlsson M."/>
            <person name="Huettel B."/>
            <person name="Barry K.W."/>
            <person name="Haridas S."/>
            <person name="Chen C."/>
            <person name="Bauer D."/>
            <person name="Andreopoulos W."/>
            <person name="Pangilinan J."/>
            <person name="LaButti K."/>
            <person name="Riley R."/>
            <person name="Lipzen A."/>
            <person name="Clum A."/>
            <person name="Drula E."/>
            <person name="Henrissat B."/>
            <person name="Kohler A."/>
            <person name="Grigoriev I.V."/>
            <person name="Martin F.M."/>
            <person name="Hacquard S."/>
        </authorList>
    </citation>
    <scope>NUCLEOTIDE SEQUENCE [LARGE SCALE GENOMIC DNA]</scope>
    <source>
        <strain evidence="16 17">MPI-SDFR-AT-0080</strain>
    </source>
</reference>
<keyword evidence="10" id="KW-1207">Sterol metabolism</keyword>